<dbReference type="STRING" id="60175.A0A1V6XG92"/>
<accession>A0A1V6XG92</accession>
<keyword evidence="4" id="KW-0560">Oxidoreductase</keyword>
<dbReference type="SUPFAM" id="SSF51395">
    <property type="entry name" value="FMN-linked oxidoreductases"/>
    <property type="match status" value="1"/>
</dbReference>
<dbReference type="Pfam" id="PF00724">
    <property type="entry name" value="Oxidored_FMN"/>
    <property type="match status" value="1"/>
</dbReference>
<dbReference type="Proteomes" id="UP000191691">
    <property type="component" value="Unassembled WGS sequence"/>
</dbReference>
<dbReference type="Gene3D" id="2.120.10.30">
    <property type="entry name" value="TolB, C-terminal domain"/>
    <property type="match status" value="1"/>
</dbReference>
<evidence type="ECO:0000256" key="4">
    <source>
        <dbReference type="ARBA" id="ARBA00023002"/>
    </source>
</evidence>
<dbReference type="Gene3D" id="3.20.20.70">
    <property type="entry name" value="Aldolase class I"/>
    <property type="match status" value="1"/>
</dbReference>
<keyword evidence="7" id="KW-1185">Reference proteome</keyword>
<dbReference type="SUPFAM" id="SSF63829">
    <property type="entry name" value="Calcium-dependent phosphotriesterase"/>
    <property type="match status" value="1"/>
</dbReference>
<comment type="similarity">
    <text evidence="1">Belongs to the NADH:flavin oxidoreductase/NADH oxidase family.</text>
</comment>
<reference evidence="7" key="1">
    <citation type="journal article" date="2017" name="Nat. Microbiol.">
        <title>Global analysis of biosynthetic gene clusters reveals vast potential of secondary metabolite production in Penicillium species.</title>
        <authorList>
            <person name="Nielsen J.C."/>
            <person name="Grijseels S."/>
            <person name="Prigent S."/>
            <person name="Ji B."/>
            <person name="Dainat J."/>
            <person name="Nielsen K.F."/>
            <person name="Frisvad J.C."/>
            <person name="Workman M."/>
            <person name="Nielsen J."/>
        </authorList>
    </citation>
    <scope>NUCLEOTIDE SEQUENCE [LARGE SCALE GENOMIC DNA]</scope>
    <source>
        <strain evidence="7">IBT 13039</strain>
    </source>
</reference>
<feature type="domain" description="NADH:flavin oxidoreductase/NADH oxidase N-terminal" evidence="5">
    <location>
        <begin position="37"/>
        <end position="358"/>
    </location>
</feature>
<evidence type="ECO:0000256" key="1">
    <source>
        <dbReference type="ARBA" id="ARBA00005979"/>
    </source>
</evidence>
<evidence type="ECO:0000313" key="6">
    <source>
        <dbReference type="EMBL" id="OQE74115.1"/>
    </source>
</evidence>
<evidence type="ECO:0000256" key="2">
    <source>
        <dbReference type="ARBA" id="ARBA00022630"/>
    </source>
</evidence>
<keyword evidence="3" id="KW-0288">FMN</keyword>
<keyword evidence="2" id="KW-0285">Flavoprotein</keyword>
<comment type="caution">
    <text evidence="6">The sequence shown here is derived from an EMBL/GenBank/DDBJ whole genome shotgun (WGS) entry which is preliminary data.</text>
</comment>
<gene>
    <name evidence="6" type="ORF">PENNAL_c0084G07719</name>
</gene>
<dbReference type="InterPro" id="IPR051799">
    <property type="entry name" value="NADH_flavin_oxidoreductase"/>
</dbReference>
<dbReference type="PANTHER" id="PTHR43656:SF5">
    <property type="entry name" value="NADH:FLAVIN OXIDOREDUCTASE_NADH OXIDASE N-TERMINAL DOMAIN-CONTAINING PROTEIN"/>
    <property type="match status" value="1"/>
</dbReference>
<organism evidence="6 7">
    <name type="scientific">Penicillium nalgiovense</name>
    <dbReference type="NCBI Taxonomy" id="60175"/>
    <lineage>
        <taxon>Eukaryota</taxon>
        <taxon>Fungi</taxon>
        <taxon>Dikarya</taxon>
        <taxon>Ascomycota</taxon>
        <taxon>Pezizomycotina</taxon>
        <taxon>Eurotiomycetes</taxon>
        <taxon>Eurotiomycetidae</taxon>
        <taxon>Eurotiales</taxon>
        <taxon>Aspergillaceae</taxon>
        <taxon>Penicillium</taxon>
    </lineage>
</organism>
<name>A0A1V6XG92_PENNA</name>
<protein>
    <recommendedName>
        <fullName evidence="5">NADH:flavin oxidoreductase/NADH oxidase N-terminal domain-containing protein</fullName>
    </recommendedName>
</protein>
<sequence length="721" mass="78476">MSPRFPSENADVSPLGAPLQFEFSQRKASNRFLKAALTERMASWSPTDLSARGIPSQNLINLYRRWGEGQFGLILTGNIMIAYDQLESPGNMIIDLENPYSGDRFEAFKQLATTAKKHGSLIVGQVSHPGRQTFEKLQPNPVSASDVQLVMEKFGAFGKPHAATEEEIQDIIRRFVHVAVYLQKAGYDGIQLHSAHGYLLAQFLSQTTNKRTDKYGGSLANRARIIVEIAQAIRQAVSDPGFIIGIKINSVEFQEHGFTPEESKELCEILDQTNFDFVELSGGTYEAGAFQHKRESSQKRESFFLEFADLITPALKRTRSYVTGGFCTASGMVQALKTVDGVGLGRPITQEPRLPKELLSGSVQGAIQQKIDPQDFFKTSPAAGAQMLQIAQDEEPIDLSCDANMEVFMKSLGEWAQQMQKDGAAMNMYGYAQLPKGGNLLLTRLDTPEVWLFDTTTGNATLAYSFPNVTSCFGISEIDDDVFAVVVGNFSAKTFQPGPASFSVHKLDFTKSDAEENARALESPTASEIVAMPDAEAFDGMATLSRESNLVLIADSPKGVIWKVDTKTGNYSVALNDTTMAPAQGQGLPLDVNALTVLGDYVYYTGTTQMVYCRVKVDKEANPVGDFEVIASGFLSDNVEMTEEGVAYIPTAPQNSVVRLTPSGQISLVTGGQVSTQLAGPSSVRLSKDRQILYVGTNGGQIAPVLGSFIEPAKILKVSFE</sequence>
<dbReference type="InterPro" id="IPR001155">
    <property type="entry name" value="OxRdtase_FMN_N"/>
</dbReference>
<dbReference type="EMBL" id="MOOB01000084">
    <property type="protein sequence ID" value="OQE74115.1"/>
    <property type="molecule type" value="Genomic_DNA"/>
</dbReference>
<dbReference type="GO" id="GO:0016491">
    <property type="term" value="F:oxidoreductase activity"/>
    <property type="evidence" value="ECO:0007669"/>
    <property type="project" value="UniProtKB-KW"/>
</dbReference>
<dbReference type="InterPro" id="IPR011042">
    <property type="entry name" value="6-blade_b-propeller_TolB-like"/>
</dbReference>
<evidence type="ECO:0000259" key="5">
    <source>
        <dbReference type="Pfam" id="PF00724"/>
    </source>
</evidence>
<dbReference type="PANTHER" id="PTHR43656">
    <property type="entry name" value="BINDING OXIDOREDUCTASE, PUTATIVE (AFU_ORTHOLOGUE AFUA_2G08260)-RELATED"/>
    <property type="match status" value="1"/>
</dbReference>
<dbReference type="CDD" id="cd04733">
    <property type="entry name" value="OYE_like_2_FMN"/>
    <property type="match status" value="1"/>
</dbReference>
<dbReference type="GO" id="GO:0010181">
    <property type="term" value="F:FMN binding"/>
    <property type="evidence" value="ECO:0007669"/>
    <property type="project" value="InterPro"/>
</dbReference>
<proteinExistence type="inferred from homology"/>
<dbReference type="OMA" id="EVWLFNT"/>
<evidence type="ECO:0000256" key="3">
    <source>
        <dbReference type="ARBA" id="ARBA00022643"/>
    </source>
</evidence>
<dbReference type="AlphaFoldDB" id="A0A1V6XG92"/>
<dbReference type="InterPro" id="IPR013785">
    <property type="entry name" value="Aldolase_TIM"/>
</dbReference>
<evidence type="ECO:0000313" key="7">
    <source>
        <dbReference type="Proteomes" id="UP000191691"/>
    </source>
</evidence>